<evidence type="ECO:0000313" key="1">
    <source>
        <dbReference type="EMBL" id="OGG88322.1"/>
    </source>
</evidence>
<sequence length="410" mass="45582">MSLFSSGKNNVRFGALIEIGSGSVVVSIIKSDATKKNPEIIWSQREFASLKSIKSHEQDDKSIMAVLMNVILQVNSTGYKVLKAYDPNARIGHVQISITAPWSYTISKTIEYSEDQEFTITAELINNLIATAQKKVDKNKTEKEIASEHGLTVLTRSVTDIRSNGYKTTKPLNQKAKAISITQISAIAETAITDAVIDLQRKILPNANLKTFSFMMMFQALVRKLYPQTNDFCLIDVTYEATEIAIIRNDTLKYCTQTAIGVNTLARGLAKVLSIPHEEALAFMREPYYSTALKTLPDSKIMAMKEVLKNYQVQLVKLFKETGDNLSIPRTMFLHGSAGSDGILQTQMMDEAKIATSSSYAIFEISSEILTKSYTAEQKKTLFSVTSDTSVLLAAQFFHTKESRGNFISK</sequence>
<protein>
    <recommendedName>
        <fullName evidence="3">SHS2 domain-containing protein</fullName>
    </recommendedName>
</protein>
<evidence type="ECO:0000313" key="2">
    <source>
        <dbReference type="Proteomes" id="UP000179230"/>
    </source>
</evidence>
<dbReference type="EMBL" id="MFMT01000023">
    <property type="protein sequence ID" value="OGG88322.1"/>
    <property type="molecule type" value="Genomic_DNA"/>
</dbReference>
<dbReference type="Gene3D" id="3.30.420.40">
    <property type="match status" value="2"/>
</dbReference>
<gene>
    <name evidence="1" type="ORF">A2592_00715</name>
</gene>
<organism evidence="1 2">
    <name type="scientific">Candidatus Kaiserbacteria bacterium RIFOXYD1_FULL_42_15</name>
    <dbReference type="NCBI Taxonomy" id="1798532"/>
    <lineage>
        <taxon>Bacteria</taxon>
        <taxon>Candidatus Kaiseribacteriota</taxon>
    </lineage>
</organism>
<proteinExistence type="predicted"/>
<comment type="caution">
    <text evidence="1">The sequence shown here is derived from an EMBL/GenBank/DDBJ whole genome shotgun (WGS) entry which is preliminary data.</text>
</comment>
<accession>A0A1F6FR24</accession>
<dbReference type="AlphaFoldDB" id="A0A1F6FR24"/>
<evidence type="ECO:0008006" key="3">
    <source>
        <dbReference type="Google" id="ProtNLM"/>
    </source>
</evidence>
<dbReference type="Proteomes" id="UP000179230">
    <property type="component" value="Unassembled WGS sequence"/>
</dbReference>
<reference evidence="1 2" key="1">
    <citation type="journal article" date="2016" name="Nat. Commun.">
        <title>Thousands of microbial genomes shed light on interconnected biogeochemical processes in an aquifer system.</title>
        <authorList>
            <person name="Anantharaman K."/>
            <person name="Brown C.T."/>
            <person name="Hug L.A."/>
            <person name="Sharon I."/>
            <person name="Castelle C.J."/>
            <person name="Probst A.J."/>
            <person name="Thomas B.C."/>
            <person name="Singh A."/>
            <person name="Wilkins M.J."/>
            <person name="Karaoz U."/>
            <person name="Brodie E.L."/>
            <person name="Williams K.H."/>
            <person name="Hubbard S.S."/>
            <person name="Banfield J.F."/>
        </authorList>
    </citation>
    <scope>NUCLEOTIDE SEQUENCE [LARGE SCALE GENOMIC DNA]</scope>
</reference>
<name>A0A1F6FR24_9BACT</name>